<reference evidence="1 2" key="1">
    <citation type="journal article" date="2022" name="New Phytol.">
        <title>Ecological generalism drives hyperdiversity of secondary metabolite gene clusters in xylarialean endophytes.</title>
        <authorList>
            <person name="Franco M.E.E."/>
            <person name="Wisecaver J.H."/>
            <person name="Arnold A.E."/>
            <person name="Ju Y.M."/>
            <person name="Slot J.C."/>
            <person name="Ahrendt S."/>
            <person name="Moore L.P."/>
            <person name="Eastman K.E."/>
            <person name="Scott K."/>
            <person name="Konkel Z."/>
            <person name="Mondo S.J."/>
            <person name="Kuo A."/>
            <person name="Hayes R.D."/>
            <person name="Haridas S."/>
            <person name="Andreopoulos B."/>
            <person name="Riley R."/>
            <person name="LaButti K."/>
            <person name="Pangilinan J."/>
            <person name="Lipzen A."/>
            <person name="Amirebrahimi M."/>
            <person name="Yan J."/>
            <person name="Adam C."/>
            <person name="Keymanesh K."/>
            <person name="Ng V."/>
            <person name="Louie K."/>
            <person name="Northen T."/>
            <person name="Drula E."/>
            <person name="Henrissat B."/>
            <person name="Hsieh H.M."/>
            <person name="Youens-Clark K."/>
            <person name="Lutzoni F."/>
            <person name="Miadlikowska J."/>
            <person name="Eastwood D.C."/>
            <person name="Hamelin R.C."/>
            <person name="Grigoriev I.V."/>
            <person name="U'Ren J.M."/>
        </authorList>
    </citation>
    <scope>NUCLEOTIDE SEQUENCE [LARGE SCALE GENOMIC DNA]</scope>
    <source>
        <strain evidence="1 2">ER1909</strain>
    </source>
</reference>
<keyword evidence="2" id="KW-1185">Reference proteome</keyword>
<sequence length="367" mass="40995">MGKLSFLLGLTTVLLASLSCIVAIEITDIFTVQPGADDGGCDARAAVLDQWLSEGIESLEVALAAIDDYYNDLRVQRSMDAIFGIKLPRGRSDKNVNRAITEVRQNIQWVGDFYNRALDEYGNPTNDRAGFFLFCHSTFLSMLGEDDPASDYEGNDILNEDGSKVRIKDIPEYAKELAKDPKAKPWWAGELTDLNGYYFTEDGGNYCYTDELGLTADIQLLRRGASGQAEVDNEIHSVILCPYSFDGSPQPNSYRDANKLLKENTNLADAVPKSATLLHEMFHALRGGFFLTGNDEKYTIAECINLPSKNAKINPENYVFFIAHMYHMRGKEESEEPWSISTNWDFAVQGPRSTRIFGAIETEQVNT</sequence>
<proteinExistence type="predicted"/>
<name>A0ACC0DA16_9PEZI</name>
<gene>
    <name evidence="1" type="ORF">F4821DRAFT_231381</name>
</gene>
<evidence type="ECO:0000313" key="1">
    <source>
        <dbReference type="EMBL" id="KAI6089593.1"/>
    </source>
</evidence>
<organism evidence="1 2">
    <name type="scientific">Hypoxylon rubiginosum</name>
    <dbReference type="NCBI Taxonomy" id="110542"/>
    <lineage>
        <taxon>Eukaryota</taxon>
        <taxon>Fungi</taxon>
        <taxon>Dikarya</taxon>
        <taxon>Ascomycota</taxon>
        <taxon>Pezizomycotina</taxon>
        <taxon>Sordariomycetes</taxon>
        <taxon>Xylariomycetidae</taxon>
        <taxon>Xylariales</taxon>
        <taxon>Hypoxylaceae</taxon>
        <taxon>Hypoxylon</taxon>
    </lineage>
</organism>
<evidence type="ECO:0000313" key="2">
    <source>
        <dbReference type="Proteomes" id="UP001497680"/>
    </source>
</evidence>
<dbReference type="Proteomes" id="UP001497680">
    <property type="component" value="Unassembled WGS sequence"/>
</dbReference>
<protein>
    <submittedName>
        <fullName evidence="1">Uncharacterized protein</fullName>
    </submittedName>
</protein>
<dbReference type="EMBL" id="MU394295">
    <property type="protein sequence ID" value="KAI6089593.1"/>
    <property type="molecule type" value="Genomic_DNA"/>
</dbReference>
<accession>A0ACC0DA16</accession>
<comment type="caution">
    <text evidence="1">The sequence shown here is derived from an EMBL/GenBank/DDBJ whole genome shotgun (WGS) entry which is preliminary data.</text>
</comment>